<proteinExistence type="predicted"/>
<dbReference type="InterPro" id="IPR001757">
    <property type="entry name" value="P_typ_ATPase"/>
</dbReference>
<organism evidence="9">
    <name type="scientific">marine sediment metagenome</name>
    <dbReference type="NCBI Taxonomy" id="412755"/>
    <lineage>
        <taxon>unclassified sequences</taxon>
        <taxon>metagenomes</taxon>
        <taxon>ecological metagenomes</taxon>
    </lineage>
</organism>
<evidence type="ECO:0000256" key="3">
    <source>
        <dbReference type="ARBA" id="ARBA00022723"/>
    </source>
</evidence>
<comment type="subcellular location">
    <subcellularLocation>
        <location evidence="1">Endomembrane system</location>
        <topology evidence="1">Multi-pass membrane protein</topology>
    </subcellularLocation>
</comment>
<evidence type="ECO:0000256" key="2">
    <source>
        <dbReference type="ARBA" id="ARBA00022692"/>
    </source>
</evidence>
<name>X0SVJ1_9ZZZZ</name>
<evidence type="ECO:0000256" key="5">
    <source>
        <dbReference type="ARBA" id="ARBA00022989"/>
    </source>
</evidence>
<feature type="transmembrane region" description="Helical" evidence="7">
    <location>
        <begin position="51"/>
        <end position="69"/>
    </location>
</feature>
<dbReference type="Pfam" id="PF00122">
    <property type="entry name" value="E1-E2_ATPase"/>
    <property type="match status" value="1"/>
</dbReference>
<keyword evidence="3" id="KW-0479">Metal-binding</keyword>
<evidence type="ECO:0000256" key="4">
    <source>
        <dbReference type="ARBA" id="ARBA00022967"/>
    </source>
</evidence>
<feature type="transmembrane region" description="Helical" evidence="7">
    <location>
        <begin position="111"/>
        <end position="131"/>
    </location>
</feature>
<keyword evidence="2 7" id="KW-0812">Transmembrane</keyword>
<evidence type="ECO:0000256" key="1">
    <source>
        <dbReference type="ARBA" id="ARBA00004127"/>
    </source>
</evidence>
<dbReference type="GO" id="GO:0005507">
    <property type="term" value="F:copper ion binding"/>
    <property type="evidence" value="ECO:0007669"/>
    <property type="project" value="TreeGrafter"/>
</dbReference>
<keyword evidence="5 7" id="KW-1133">Transmembrane helix</keyword>
<comment type="caution">
    <text evidence="9">The sequence shown here is derived from an EMBL/GenBank/DDBJ whole genome shotgun (WGS) entry which is preliminary data.</text>
</comment>
<dbReference type="EMBL" id="BARS01006328">
    <property type="protein sequence ID" value="GAF67830.1"/>
    <property type="molecule type" value="Genomic_DNA"/>
</dbReference>
<keyword evidence="4" id="KW-1278">Translocase</keyword>
<dbReference type="InterPro" id="IPR059000">
    <property type="entry name" value="ATPase_P-type_domA"/>
</dbReference>
<dbReference type="GO" id="GO:0043682">
    <property type="term" value="F:P-type divalent copper transporter activity"/>
    <property type="evidence" value="ECO:0007669"/>
    <property type="project" value="TreeGrafter"/>
</dbReference>
<evidence type="ECO:0000256" key="7">
    <source>
        <dbReference type="SAM" id="Phobius"/>
    </source>
</evidence>
<dbReference type="SUPFAM" id="SSF81653">
    <property type="entry name" value="Calcium ATPase, transduction domain A"/>
    <property type="match status" value="1"/>
</dbReference>
<dbReference type="PANTHER" id="PTHR43520">
    <property type="entry name" value="ATP7, ISOFORM B"/>
    <property type="match status" value="1"/>
</dbReference>
<dbReference type="GO" id="GO:0016887">
    <property type="term" value="F:ATP hydrolysis activity"/>
    <property type="evidence" value="ECO:0007669"/>
    <property type="project" value="InterPro"/>
</dbReference>
<feature type="transmembrane region" description="Helical" evidence="7">
    <location>
        <begin position="389"/>
        <end position="411"/>
    </location>
</feature>
<dbReference type="NCBIfam" id="TIGR01494">
    <property type="entry name" value="ATPase_P-type"/>
    <property type="match status" value="1"/>
</dbReference>
<dbReference type="GO" id="GO:0055070">
    <property type="term" value="P:copper ion homeostasis"/>
    <property type="evidence" value="ECO:0007669"/>
    <property type="project" value="TreeGrafter"/>
</dbReference>
<evidence type="ECO:0000256" key="6">
    <source>
        <dbReference type="ARBA" id="ARBA00023136"/>
    </source>
</evidence>
<protein>
    <recommendedName>
        <fullName evidence="8">P-type ATPase A domain-containing protein</fullName>
    </recommendedName>
</protein>
<dbReference type="Gene3D" id="2.70.150.10">
    <property type="entry name" value="Calcium-transporting ATPase, cytoplasmic transduction domain A"/>
    <property type="match status" value="1"/>
</dbReference>
<accession>X0SVJ1</accession>
<evidence type="ECO:0000259" key="8">
    <source>
        <dbReference type="Pfam" id="PF00122"/>
    </source>
</evidence>
<feature type="non-terminal residue" evidence="9">
    <location>
        <position position="418"/>
    </location>
</feature>
<evidence type="ECO:0000313" key="9">
    <source>
        <dbReference type="EMBL" id="GAF67830.1"/>
    </source>
</evidence>
<keyword evidence="6 7" id="KW-0472">Membrane</keyword>
<dbReference type="AlphaFoldDB" id="X0SVJ1"/>
<dbReference type="GO" id="GO:0012505">
    <property type="term" value="C:endomembrane system"/>
    <property type="evidence" value="ECO:0007669"/>
    <property type="project" value="UniProtKB-SubCell"/>
</dbReference>
<sequence length="418" mass="47450">VIYNSNIVTQADIRRTIEKTGYQFLGIEGEKTEDFEKVTRERDLKEKRNRIIVGFTTGILLMILMYIPINLPISTAYLMLLISTPAFIYISHPIFTAAYRSLKNKSLNMDVMYSMGIGVAFLASLLATFEFLLSIKFLFYETAIFLATFLTMGRYLESRAKGKTSEAIKKLMGLQPKTAGILRPKNIDIEILYFRDCPNYNKSAEQVKDALKKLNISAPIKLTEVTKENFKDYSFYGSPTILMNKRDIEGKVNKLFICRVYNYNNRNFVYPPKDMLIGKLLSIFEEQEISIEKVALNDILIVKPGEKIPVDGEVIDGESYVDESMITGESISPLKEKGDKVVGGTINKNGVLRFKATKIGKDTMLSQIIKLIEEAQNSKPSIQRIADKAVNYFIPIVLVIALLSFVVWYLILDSSFLF</sequence>
<gene>
    <name evidence="9" type="ORF">S01H1_12338</name>
</gene>
<dbReference type="GO" id="GO:0016020">
    <property type="term" value="C:membrane"/>
    <property type="evidence" value="ECO:0007669"/>
    <property type="project" value="InterPro"/>
</dbReference>
<dbReference type="InterPro" id="IPR008250">
    <property type="entry name" value="ATPase_P-typ_transduc_dom_A_sf"/>
</dbReference>
<dbReference type="GO" id="GO:0005524">
    <property type="term" value="F:ATP binding"/>
    <property type="evidence" value="ECO:0007669"/>
    <property type="project" value="InterPro"/>
</dbReference>
<dbReference type="FunFam" id="2.70.150.10:FF:000002">
    <property type="entry name" value="Copper-transporting ATPase 1, putative"/>
    <property type="match status" value="1"/>
</dbReference>
<feature type="domain" description="P-type ATPase A" evidence="8">
    <location>
        <begin position="285"/>
        <end position="373"/>
    </location>
</feature>
<dbReference type="PANTHER" id="PTHR43520:SF8">
    <property type="entry name" value="P-TYPE CU(+) TRANSPORTER"/>
    <property type="match status" value="1"/>
</dbReference>
<feature type="non-terminal residue" evidence="9">
    <location>
        <position position="1"/>
    </location>
</feature>
<feature type="transmembrane region" description="Helical" evidence="7">
    <location>
        <begin position="137"/>
        <end position="156"/>
    </location>
</feature>
<feature type="transmembrane region" description="Helical" evidence="7">
    <location>
        <begin position="75"/>
        <end position="99"/>
    </location>
</feature>
<reference evidence="9" key="1">
    <citation type="journal article" date="2014" name="Front. Microbiol.">
        <title>High frequency of phylogenetically diverse reductive dehalogenase-homologous genes in deep subseafloor sedimentary metagenomes.</title>
        <authorList>
            <person name="Kawai M."/>
            <person name="Futagami T."/>
            <person name="Toyoda A."/>
            <person name="Takaki Y."/>
            <person name="Nishi S."/>
            <person name="Hori S."/>
            <person name="Arai W."/>
            <person name="Tsubouchi T."/>
            <person name="Morono Y."/>
            <person name="Uchiyama I."/>
            <person name="Ito T."/>
            <person name="Fujiyama A."/>
            <person name="Inagaki F."/>
            <person name="Takami H."/>
        </authorList>
    </citation>
    <scope>NUCLEOTIDE SEQUENCE</scope>
    <source>
        <strain evidence="9">Expedition CK06-06</strain>
    </source>
</reference>